<reference evidence="9" key="1">
    <citation type="submission" date="2021-05" db="EMBL/GenBank/DDBJ databases">
        <title>The genome of the haptophyte Pavlova lutheri (Diacronema luteri, Pavlovales) - a model for lipid biosynthesis in eukaryotic algae.</title>
        <authorList>
            <person name="Hulatt C.J."/>
            <person name="Posewitz M.C."/>
        </authorList>
    </citation>
    <scope>NUCLEOTIDE SEQUENCE</scope>
    <source>
        <strain evidence="9">NIVA-4/92</strain>
    </source>
</reference>
<evidence type="ECO:0000256" key="4">
    <source>
        <dbReference type="ARBA" id="ARBA00022737"/>
    </source>
</evidence>
<accession>A0A8J5XWV1</accession>
<comment type="subcellular location">
    <subcellularLocation>
        <location evidence="1">Membrane</location>
        <topology evidence="1">Multi-pass membrane protein</topology>
    </subcellularLocation>
</comment>
<feature type="chain" id="PRO_5035293377" description="ADP,ATP carrier protein" evidence="8">
    <location>
        <begin position="25"/>
        <end position="321"/>
    </location>
</feature>
<evidence type="ECO:0000256" key="7">
    <source>
        <dbReference type="RuleBase" id="RU000488"/>
    </source>
</evidence>
<keyword evidence="10" id="KW-1185">Reference proteome</keyword>
<dbReference type="EMBL" id="JAGTXO010000002">
    <property type="protein sequence ID" value="KAG8469425.1"/>
    <property type="molecule type" value="Genomic_DNA"/>
</dbReference>
<evidence type="ECO:0000256" key="1">
    <source>
        <dbReference type="ARBA" id="ARBA00004141"/>
    </source>
</evidence>
<evidence type="ECO:0000256" key="8">
    <source>
        <dbReference type="SAM" id="SignalP"/>
    </source>
</evidence>
<protein>
    <recommendedName>
        <fullName evidence="11">ADP,ATP carrier protein</fullName>
    </recommendedName>
</protein>
<dbReference type="Pfam" id="PF00153">
    <property type="entry name" value="Mito_carr"/>
    <property type="match status" value="3"/>
</dbReference>
<dbReference type="InterPro" id="IPR023395">
    <property type="entry name" value="MCP_dom_sf"/>
</dbReference>
<keyword evidence="8" id="KW-0732">Signal</keyword>
<feature type="repeat" description="Solcar" evidence="6">
    <location>
        <begin position="127"/>
        <end position="213"/>
    </location>
</feature>
<sequence>MRVAPCSTLHAFLCVAAWLRLGSAVRMAEVSMPDPICRLIAGGIASGTAKTAMAPFERVKLILQTSHKYANALEALRRIPAEEGVASLWRGNVANLARIVPTYAMRFALLDNFRAAVRLGAPAGTRLTLAQELCAGALAGAAVCVVTHPLDLARTHLAVASGAHASAGVRGTLGLFVRKYGVVGLYRGLAVSLLEIMPYTAISLGGFEYIKASLSASHVDPRSKLAASWLSGLCASLLCYPLDSVKRRLMVDGVTGGGMYGGSIARCITTVIRLEGARGLYRGCLLNALKSAPTFAATATMNDLLKVWLGCGVAAHSAKAR</sequence>
<comment type="similarity">
    <text evidence="7">Belongs to the mitochondrial carrier (TC 2.A.29) family.</text>
</comment>
<dbReference type="InterPro" id="IPR018108">
    <property type="entry name" value="MCP_transmembrane"/>
</dbReference>
<dbReference type="AlphaFoldDB" id="A0A8J5XWV1"/>
<dbReference type="SUPFAM" id="SSF103506">
    <property type="entry name" value="Mitochondrial carrier"/>
    <property type="match status" value="1"/>
</dbReference>
<keyword evidence="4" id="KW-0677">Repeat</keyword>
<dbReference type="OMA" id="NTRLAYH"/>
<evidence type="ECO:0000313" key="9">
    <source>
        <dbReference type="EMBL" id="KAG8469425.1"/>
    </source>
</evidence>
<dbReference type="Proteomes" id="UP000751190">
    <property type="component" value="Unassembled WGS sequence"/>
</dbReference>
<evidence type="ECO:0000256" key="2">
    <source>
        <dbReference type="ARBA" id="ARBA00022448"/>
    </source>
</evidence>
<proteinExistence type="inferred from homology"/>
<dbReference type="InterPro" id="IPR002067">
    <property type="entry name" value="MCP"/>
</dbReference>
<dbReference type="PROSITE" id="PS50920">
    <property type="entry name" value="SOLCAR"/>
    <property type="match status" value="3"/>
</dbReference>
<organism evidence="9 10">
    <name type="scientific">Diacronema lutheri</name>
    <name type="common">Unicellular marine alga</name>
    <name type="synonym">Monochrysis lutheri</name>
    <dbReference type="NCBI Taxonomy" id="2081491"/>
    <lineage>
        <taxon>Eukaryota</taxon>
        <taxon>Haptista</taxon>
        <taxon>Haptophyta</taxon>
        <taxon>Pavlovophyceae</taxon>
        <taxon>Pavlovales</taxon>
        <taxon>Pavlovaceae</taxon>
        <taxon>Diacronema</taxon>
    </lineage>
</organism>
<evidence type="ECO:0000313" key="10">
    <source>
        <dbReference type="Proteomes" id="UP000751190"/>
    </source>
</evidence>
<evidence type="ECO:0008006" key="11">
    <source>
        <dbReference type="Google" id="ProtNLM"/>
    </source>
</evidence>
<feature type="signal peptide" evidence="8">
    <location>
        <begin position="1"/>
        <end position="24"/>
    </location>
</feature>
<keyword evidence="5 6" id="KW-0472">Membrane</keyword>
<dbReference type="OrthoDB" id="270584at2759"/>
<evidence type="ECO:0000256" key="6">
    <source>
        <dbReference type="PROSITE-ProRule" id="PRU00282"/>
    </source>
</evidence>
<dbReference type="GO" id="GO:0055085">
    <property type="term" value="P:transmembrane transport"/>
    <property type="evidence" value="ECO:0007669"/>
    <property type="project" value="InterPro"/>
</dbReference>
<gene>
    <name evidence="9" type="ORF">KFE25_005880</name>
</gene>
<feature type="repeat" description="Solcar" evidence="6">
    <location>
        <begin position="33"/>
        <end position="116"/>
    </location>
</feature>
<dbReference type="PANTHER" id="PTHR24089">
    <property type="entry name" value="SOLUTE CARRIER FAMILY 25"/>
    <property type="match status" value="1"/>
</dbReference>
<feature type="repeat" description="Solcar" evidence="6">
    <location>
        <begin position="219"/>
        <end position="308"/>
    </location>
</feature>
<dbReference type="PRINTS" id="PR00926">
    <property type="entry name" value="MITOCARRIER"/>
</dbReference>
<dbReference type="Gene3D" id="1.50.40.10">
    <property type="entry name" value="Mitochondrial carrier domain"/>
    <property type="match status" value="1"/>
</dbReference>
<comment type="caution">
    <text evidence="9">The sequence shown here is derived from an EMBL/GenBank/DDBJ whole genome shotgun (WGS) entry which is preliminary data.</text>
</comment>
<evidence type="ECO:0000256" key="3">
    <source>
        <dbReference type="ARBA" id="ARBA00022692"/>
    </source>
</evidence>
<keyword evidence="3 6" id="KW-0812">Transmembrane</keyword>
<dbReference type="GO" id="GO:0016020">
    <property type="term" value="C:membrane"/>
    <property type="evidence" value="ECO:0007669"/>
    <property type="project" value="UniProtKB-SubCell"/>
</dbReference>
<name>A0A8J5XWV1_DIALT</name>
<keyword evidence="2 7" id="KW-0813">Transport</keyword>
<evidence type="ECO:0000256" key="5">
    <source>
        <dbReference type="ARBA" id="ARBA00023136"/>
    </source>
</evidence>